<proteinExistence type="predicted"/>
<dbReference type="Proteomes" id="UP000008711">
    <property type="component" value="Unassembled WGS sequence"/>
</dbReference>
<dbReference type="OrthoDB" id="7861146at2759"/>
<reference evidence="2 3" key="2">
    <citation type="journal article" date="2008" name="Bioinformatics">
        <title>Assembly reconciliation.</title>
        <authorList>
            <person name="Zimin A.V."/>
            <person name="Smith D.R."/>
            <person name="Sutton G."/>
            <person name="Yorke J.A."/>
        </authorList>
    </citation>
    <scope>NUCLEOTIDE SEQUENCE [LARGE SCALE GENOMIC DNA]</scope>
    <source>
        <strain evidence="2 3">TSC#14021-0224.01</strain>
    </source>
</reference>
<dbReference type="EMBL" id="CH954179">
    <property type="protein sequence ID" value="EDV56748.2"/>
    <property type="molecule type" value="Genomic_DNA"/>
</dbReference>
<dbReference type="AlphaFoldDB" id="B3NP85"/>
<reference evidence="2 3" key="1">
    <citation type="journal article" date="2007" name="Nature">
        <title>Evolution of genes and genomes on the Drosophila phylogeny.</title>
        <authorList>
            <consortium name="Drosophila 12 Genomes Consortium"/>
            <person name="Clark A.G."/>
            <person name="Eisen M.B."/>
            <person name="Smith D.R."/>
            <person name="Bergman C.M."/>
            <person name="Oliver B."/>
            <person name="Markow T.A."/>
            <person name="Kaufman T.C."/>
            <person name="Kellis M."/>
            <person name="Gelbart W."/>
            <person name="Iyer V.N."/>
            <person name="Pollard D.A."/>
            <person name="Sackton T.B."/>
            <person name="Larracuente A.M."/>
            <person name="Singh N.D."/>
            <person name="Abad J.P."/>
            <person name="Abt D.N."/>
            <person name="Adryan B."/>
            <person name="Aguade M."/>
            <person name="Akashi H."/>
            <person name="Anderson W.W."/>
            <person name="Aquadro C.F."/>
            <person name="Ardell D.H."/>
            <person name="Arguello R."/>
            <person name="Artieri C.G."/>
            <person name="Barbash D.A."/>
            <person name="Barker D."/>
            <person name="Barsanti P."/>
            <person name="Batterham P."/>
            <person name="Batzoglou S."/>
            <person name="Begun D."/>
            <person name="Bhutkar A."/>
            <person name="Blanco E."/>
            <person name="Bosak S.A."/>
            <person name="Bradley R.K."/>
            <person name="Brand A.D."/>
            <person name="Brent M.R."/>
            <person name="Brooks A.N."/>
            <person name="Brown R.H."/>
            <person name="Butlin R.K."/>
            <person name="Caggese C."/>
            <person name="Calvi B.R."/>
            <person name="Bernardo de Carvalho A."/>
            <person name="Caspi A."/>
            <person name="Castrezana S."/>
            <person name="Celniker S.E."/>
            <person name="Chang J.L."/>
            <person name="Chapple C."/>
            <person name="Chatterji S."/>
            <person name="Chinwalla A."/>
            <person name="Civetta A."/>
            <person name="Clifton S.W."/>
            <person name="Comeron J.M."/>
            <person name="Costello J.C."/>
            <person name="Coyne J.A."/>
            <person name="Daub J."/>
            <person name="David R.G."/>
            <person name="Delcher A.L."/>
            <person name="Delehaunty K."/>
            <person name="Do C.B."/>
            <person name="Ebling H."/>
            <person name="Edwards K."/>
            <person name="Eickbush T."/>
            <person name="Evans J.D."/>
            <person name="Filipski A."/>
            <person name="Findeiss S."/>
            <person name="Freyhult E."/>
            <person name="Fulton L."/>
            <person name="Fulton R."/>
            <person name="Garcia A.C."/>
            <person name="Gardiner A."/>
            <person name="Garfield D.A."/>
            <person name="Garvin B.E."/>
            <person name="Gibson G."/>
            <person name="Gilbert D."/>
            <person name="Gnerre S."/>
            <person name="Godfrey J."/>
            <person name="Good R."/>
            <person name="Gotea V."/>
            <person name="Gravely B."/>
            <person name="Greenberg A.J."/>
            <person name="Griffiths-Jones S."/>
            <person name="Gross S."/>
            <person name="Guigo R."/>
            <person name="Gustafson E.A."/>
            <person name="Haerty W."/>
            <person name="Hahn M.W."/>
            <person name="Halligan D.L."/>
            <person name="Halpern A.L."/>
            <person name="Halter G.M."/>
            <person name="Han M.V."/>
            <person name="Heger A."/>
            <person name="Hillier L."/>
            <person name="Hinrichs A.S."/>
            <person name="Holmes I."/>
            <person name="Hoskins R.A."/>
            <person name="Hubisz M.J."/>
            <person name="Hultmark D."/>
            <person name="Huntley M.A."/>
            <person name="Jaffe D.B."/>
            <person name="Jagadeeshan S."/>
            <person name="Jeck W.R."/>
            <person name="Johnson J."/>
            <person name="Jones C.D."/>
            <person name="Jordan W.C."/>
            <person name="Karpen G.H."/>
            <person name="Kataoka E."/>
            <person name="Keightley P.D."/>
            <person name="Kheradpour P."/>
            <person name="Kirkness E.F."/>
            <person name="Koerich L.B."/>
            <person name="Kristiansen K."/>
            <person name="Kudrna D."/>
            <person name="Kulathinal R.J."/>
            <person name="Kumar S."/>
            <person name="Kwok R."/>
            <person name="Lander E."/>
            <person name="Langley C.H."/>
            <person name="Lapoint R."/>
            <person name="Lazzaro B.P."/>
            <person name="Lee S.J."/>
            <person name="Levesque L."/>
            <person name="Li R."/>
            <person name="Lin C.F."/>
            <person name="Lin M.F."/>
            <person name="Lindblad-Toh K."/>
            <person name="Llopart A."/>
            <person name="Long M."/>
            <person name="Low L."/>
            <person name="Lozovsky E."/>
            <person name="Lu J."/>
            <person name="Luo M."/>
            <person name="Machado C.A."/>
            <person name="Makalowski W."/>
            <person name="Marzo M."/>
            <person name="Matsuda M."/>
            <person name="Matzkin L."/>
            <person name="McAllister B."/>
            <person name="McBride C.S."/>
            <person name="McKernan B."/>
            <person name="McKernan K."/>
            <person name="Mendez-Lago M."/>
            <person name="Minx P."/>
            <person name="Mollenhauer M.U."/>
            <person name="Montooth K."/>
            <person name="Mount S.M."/>
            <person name="Mu X."/>
            <person name="Myers E."/>
            <person name="Negre B."/>
            <person name="Newfeld S."/>
            <person name="Nielsen R."/>
            <person name="Noor M.A."/>
            <person name="O'Grady P."/>
            <person name="Pachter L."/>
            <person name="Papaceit M."/>
            <person name="Parisi M.J."/>
            <person name="Parisi M."/>
            <person name="Parts L."/>
            <person name="Pedersen J.S."/>
            <person name="Pesole G."/>
            <person name="Phillippy A.M."/>
            <person name="Ponting C.P."/>
            <person name="Pop M."/>
            <person name="Porcelli D."/>
            <person name="Powell J.R."/>
            <person name="Prohaska S."/>
            <person name="Pruitt K."/>
            <person name="Puig M."/>
            <person name="Quesneville H."/>
            <person name="Ram K.R."/>
            <person name="Rand D."/>
            <person name="Rasmussen M.D."/>
            <person name="Reed L.K."/>
            <person name="Reenan R."/>
            <person name="Reily A."/>
            <person name="Remington K.A."/>
            <person name="Rieger T.T."/>
            <person name="Ritchie M.G."/>
            <person name="Robin C."/>
            <person name="Rogers Y.H."/>
            <person name="Rohde C."/>
            <person name="Rozas J."/>
            <person name="Rubenfield M.J."/>
            <person name="Ruiz A."/>
            <person name="Russo S."/>
            <person name="Salzberg S.L."/>
            <person name="Sanchez-Gracia A."/>
            <person name="Saranga D.J."/>
            <person name="Sato H."/>
            <person name="Schaeffer S.W."/>
            <person name="Schatz M.C."/>
            <person name="Schlenke T."/>
            <person name="Schwartz R."/>
            <person name="Segarra C."/>
            <person name="Singh R.S."/>
            <person name="Sirot L."/>
            <person name="Sirota M."/>
            <person name="Sisneros N.B."/>
            <person name="Smith C.D."/>
            <person name="Smith T.F."/>
            <person name="Spieth J."/>
            <person name="Stage D.E."/>
            <person name="Stark A."/>
            <person name="Stephan W."/>
            <person name="Strausberg R.L."/>
            <person name="Strempel S."/>
            <person name="Sturgill D."/>
            <person name="Sutton G."/>
            <person name="Sutton G.G."/>
            <person name="Tao W."/>
            <person name="Teichmann S."/>
            <person name="Tobari Y.N."/>
            <person name="Tomimura Y."/>
            <person name="Tsolas J.M."/>
            <person name="Valente V.L."/>
            <person name="Venter E."/>
            <person name="Venter J.C."/>
            <person name="Vicario S."/>
            <person name="Vieira F.G."/>
            <person name="Vilella A.J."/>
            <person name="Villasante A."/>
            <person name="Walenz B."/>
            <person name="Wang J."/>
            <person name="Wasserman M."/>
            <person name="Watts T."/>
            <person name="Wilson D."/>
            <person name="Wilson R.K."/>
            <person name="Wing R.A."/>
            <person name="Wolfner M.F."/>
            <person name="Wong A."/>
            <person name="Wong G.K."/>
            <person name="Wu C.I."/>
            <person name="Wu G."/>
            <person name="Yamamoto D."/>
            <person name="Yang H.P."/>
            <person name="Yang S.P."/>
            <person name="Yorke J.A."/>
            <person name="Yoshida K."/>
            <person name="Zdobnov E."/>
            <person name="Zhang P."/>
            <person name="Zhang Y."/>
            <person name="Zimin A.V."/>
            <person name="Baldwin J."/>
            <person name="Abdouelleil A."/>
            <person name="Abdulkadir J."/>
            <person name="Abebe A."/>
            <person name="Abera B."/>
            <person name="Abreu J."/>
            <person name="Acer S.C."/>
            <person name="Aftuck L."/>
            <person name="Alexander A."/>
            <person name="An P."/>
            <person name="Anderson E."/>
            <person name="Anderson S."/>
            <person name="Arachi H."/>
            <person name="Azer M."/>
            <person name="Bachantsang P."/>
            <person name="Barry A."/>
            <person name="Bayul T."/>
            <person name="Berlin A."/>
            <person name="Bessette D."/>
            <person name="Bloom T."/>
            <person name="Blye J."/>
            <person name="Boguslavskiy L."/>
            <person name="Bonnet C."/>
            <person name="Boukhgalter B."/>
            <person name="Bourzgui I."/>
            <person name="Brown A."/>
            <person name="Cahill P."/>
            <person name="Channer S."/>
            <person name="Cheshatsang Y."/>
            <person name="Chuda L."/>
            <person name="Citroen M."/>
            <person name="Collymore A."/>
            <person name="Cooke P."/>
            <person name="Costello M."/>
            <person name="D'Aco K."/>
            <person name="Daza R."/>
            <person name="De Haan G."/>
            <person name="DeGray S."/>
            <person name="DeMaso C."/>
            <person name="Dhargay N."/>
            <person name="Dooley K."/>
            <person name="Dooley E."/>
            <person name="Doricent M."/>
            <person name="Dorje P."/>
            <person name="Dorjee K."/>
            <person name="Dupes A."/>
            <person name="Elong R."/>
            <person name="Falk J."/>
            <person name="Farina A."/>
            <person name="Faro S."/>
            <person name="Ferguson D."/>
            <person name="Fisher S."/>
            <person name="Foley C.D."/>
            <person name="Franke A."/>
            <person name="Friedrich D."/>
            <person name="Gadbois L."/>
            <person name="Gearin G."/>
            <person name="Gearin C.R."/>
            <person name="Giannoukos G."/>
            <person name="Goode T."/>
            <person name="Graham J."/>
            <person name="Grandbois E."/>
            <person name="Grewal S."/>
            <person name="Gyaltsen K."/>
            <person name="Hafez N."/>
            <person name="Hagos B."/>
            <person name="Hall J."/>
            <person name="Henson C."/>
            <person name="Hollinger A."/>
            <person name="Honan T."/>
            <person name="Huard M.D."/>
            <person name="Hughes L."/>
            <person name="Hurhula B."/>
            <person name="Husby M.E."/>
            <person name="Kamat A."/>
            <person name="Kanga B."/>
            <person name="Kashin S."/>
            <person name="Khazanovich D."/>
            <person name="Kisner P."/>
            <person name="Lance K."/>
            <person name="Lara M."/>
            <person name="Lee W."/>
            <person name="Lennon N."/>
            <person name="Letendre F."/>
            <person name="LeVine R."/>
            <person name="Lipovsky A."/>
            <person name="Liu X."/>
            <person name="Liu J."/>
            <person name="Liu S."/>
            <person name="Lokyitsang T."/>
            <person name="Lokyitsang Y."/>
            <person name="Lubonja R."/>
            <person name="Lui A."/>
            <person name="MacDonald P."/>
            <person name="Magnisalis V."/>
            <person name="Maru K."/>
            <person name="Matthews C."/>
            <person name="McCusker W."/>
            <person name="McDonough S."/>
            <person name="Mehta T."/>
            <person name="Meldrim J."/>
            <person name="Meneus L."/>
            <person name="Mihai O."/>
            <person name="Mihalev A."/>
            <person name="Mihova T."/>
            <person name="Mittelman R."/>
            <person name="Mlenga V."/>
            <person name="Montmayeur A."/>
            <person name="Mulrain L."/>
            <person name="Navidi A."/>
            <person name="Naylor J."/>
            <person name="Negash T."/>
            <person name="Nguyen T."/>
            <person name="Nguyen N."/>
            <person name="Nicol R."/>
            <person name="Norbu C."/>
            <person name="Norbu N."/>
            <person name="Novod N."/>
            <person name="O'Neill B."/>
            <person name="Osman S."/>
            <person name="Markiewicz E."/>
            <person name="Oyono O.L."/>
            <person name="Patti C."/>
            <person name="Phunkhang P."/>
            <person name="Pierre F."/>
            <person name="Priest M."/>
            <person name="Raghuraman S."/>
            <person name="Rege F."/>
            <person name="Reyes R."/>
            <person name="Rise C."/>
            <person name="Rogov P."/>
            <person name="Ross K."/>
            <person name="Ryan E."/>
            <person name="Settipalli S."/>
            <person name="Shea T."/>
            <person name="Sherpa N."/>
            <person name="Shi L."/>
            <person name="Shih D."/>
            <person name="Sparrow T."/>
            <person name="Spaulding J."/>
            <person name="Stalker J."/>
            <person name="Stange-Thomann N."/>
            <person name="Stavropoulos S."/>
            <person name="Stone C."/>
            <person name="Strader C."/>
            <person name="Tesfaye S."/>
            <person name="Thomson T."/>
            <person name="Thoulutsang Y."/>
            <person name="Thoulutsang D."/>
            <person name="Topham K."/>
            <person name="Topping I."/>
            <person name="Tsamla T."/>
            <person name="Vassiliev H."/>
            <person name="Vo A."/>
            <person name="Wangchuk T."/>
            <person name="Wangdi T."/>
            <person name="Weiand M."/>
            <person name="Wilkinson J."/>
            <person name="Wilson A."/>
            <person name="Yadav S."/>
            <person name="Young G."/>
            <person name="Yu Q."/>
            <person name="Zembek L."/>
            <person name="Zhong D."/>
            <person name="Zimmer A."/>
            <person name="Zwirko Z."/>
            <person name="Jaffe D.B."/>
            <person name="Alvarez P."/>
            <person name="Brockman W."/>
            <person name="Butler J."/>
            <person name="Chin C."/>
            <person name="Gnerre S."/>
            <person name="Grabherr M."/>
            <person name="Kleber M."/>
            <person name="Mauceli E."/>
            <person name="MacCallum I."/>
        </authorList>
    </citation>
    <scope>NUCLEOTIDE SEQUENCE [LARGE SCALE GENOMIC DNA]</scope>
    <source>
        <strain evidence="2 3">TSC#14021-0224.01</strain>
    </source>
</reference>
<organism evidence="2 3">
    <name type="scientific">Drosophila erecta</name>
    <name type="common">Fruit fly</name>
    <dbReference type="NCBI Taxonomy" id="7220"/>
    <lineage>
        <taxon>Eukaryota</taxon>
        <taxon>Metazoa</taxon>
        <taxon>Ecdysozoa</taxon>
        <taxon>Arthropoda</taxon>
        <taxon>Hexapoda</taxon>
        <taxon>Insecta</taxon>
        <taxon>Pterygota</taxon>
        <taxon>Neoptera</taxon>
        <taxon>Endopterygota</taxon>
        <taxon>Diptera</taxon>
        <taxon>Brachycera</taxon>
        <taxon>Muscomorpha</taxon>
        <taxon>Ephydroidea</taxon>
        <taxon>Drosophilidae</taxon>
        <taxon>Drosophila</taxon>
        <taxon>Sophophora</taxon>
    </lineage>
</organism>
<gene>
    <name evidence="2" type="primary">Dere\GG22829</name>
    <name evidence="2" type="synonym">Dere\CG13538</name>
    <name evidence="2" type="synonym">dere_GLEANR_7522</name>
    <name evidence="2" type="synonym">GG22829</name>
    <name evidence="2" type="ORF">Dere_GG22829</name>
</gene>
<feature type="transmembrane region" description="Helical" evidence="1">
    <location>
        <begin position="149"/>
        <end position="172"/>
    </location>
</feature>
<name>B3NP85_DROER</name>
<evidence type="ECO:0000313" key="2">
    <source>
        <dbReference type="EMBL" id="EDV56748.2"/>
    </source>
</evidence>
<evidence type="ECO:0000313" key="3">
    <source>
        <dbReference type="Proteomes" id="UP000008711"/>
    </source>
</evidence>
<keyword evidence="1" id="KW-0472">Membrane</keyword>
<dbReference type="KEGG" id="der:6547872"/>
<evidence type="ECO:0000256" key="1">
    <source>
        <dbReference type="SAM" id="Phobius"/>
    </source>
</evidence>
<sequence>MQAIDEFHNLCNEFFSESMTQVCSDVVPESLIKKYRIRLISTKDPYSIYQLDHEPSSYMLIFRFADMTKCRTLRMTDMENLDCRTVDGVSKNLFFRYGHHKCYNFTMSLTSELKKHCGARDYEENMQSAYYFTNHEENHVIISNSTAGVLLGTSTLILCLIISLLMFTILHWKASRL</sequence>
<keyword evidence="1" id="KW-0812">Transmembrane</keyword>
<accession>B3NP85</accession>
<protein>
    <submittedName>
        <fullName evidence="2">Uncharacterized protein</fullName>
    </submittedName>
</protein>
<keyword evidence="1" id="KW-1133">Transmembrane helix</keyword>
<keyword evidence="3" id="KW-1185">Reference proteome</keyword>